<dbReference type="InterPro" id="IPR025272">
    <property type="entry name" value="SocA_Panacea"/>
</dbReference>
<evidence type="ECO:0000259" key="1">
    <source>
        <dbReference type="Pfam" id="PF13274"/>
    </source>
</evidence>
<proteinExistence type="predicted"/>
<dbReference type="EMBL" id="CP118734">
    <property type="protein sequence ID" value="WNY48494.1"/>
    <property type="molecule type" value="Genomic_DNA"/>
</dbReference>
<dbReference type="RefSeq" id="WP_248055014.1">
    <property type="nucleotide sequence ID" value="NZ_CP118734.1"/>
</dbReference>
<organism evidence="2 3">
    <name type="scientific">Streptococcus iners subsp. hyiners</name>
    <dbReference type="NCBI Taxonomy" id="3028083"/>
    <lineage>
        <taxon>Bacteria</taxon>
        <taxon>Bacillati</taxon>
        <taxon>Bacillota</taxon>
        <taxon>Bacilli</taxon>
        <taxon>Lactobacillales</taxon>
        <taxon>Streptococcaceae</taxon>
        <taxon>Streptococcus</taxon>
        <taxon>Streptococcus iners</taxon>
    </lineage>
</organism>
<sequence length="205" mass="24203">MVNTLNLAKCFLSINPSLRVGNFDNNLKVNKLLYFASLMYFSLFNDDLIDDYFERWDNGPVVREVYKEFRYNDLCYRTDCNFDEFSPDIKKIIQVTNFVYGNKTSNDLIAETHKHNIWLNASKNEHLDLKKIDPSVIGYLTNIYSIYKDIDFENLHKEVIHGNVYFYYDSVIDLTSEESLNEIKMISQNEYPIFVELIDGEMVFS</sequence>
<reference evidence="2 3" key="1">
    <citation type="submission" date="2023-02" db="EMBL/GenBank/DDBJ databases">
        <title>Streptococcus sp. Genome Sequencing and Assembly.</title>
        <authorList>
            <person name="Shore S.M."/>
            <person name="Nicholson T.L."/>
        </authorList>
    </citation>
    <scope>NUCLEOTIDE SEQUENCE [LARGE SCALE GENOMIC DNA]</scope>
    <source>
        <strain evidence="2 3">29892</strain>
    </source>
</reference>
<evidence type="ECO:0000313" key="3">
    <source>
        <dbReference type="Proteomes" id="UP001301526"/>
    </source>
</evidence>
<feature type="domain" description="Antitoxin SocA-like Panacea" evidence="1">
    <location>
        <begin position="29"/>
        <end position="118"/>
    </location>
</feature>
<dbReference type="Pfam" id="PF13274">
    <property type="entry name" value="SocA_Panacea"/>
    <property type="match status" value="1"/>
</dbReference>
<name>A0AA96VNU1_9STRE</name>
<dbReference type="AlphaFoldDB" id="A0AA96VNU1"/>
<keyword evidence="3" id="KW-1185">Reference proteome</keyword>
<gene>
    <name evidence="2" type="ORF">PW220_07095</name>
</gene>
<dbReference type="Proteomes" id="UP001301526">
    <property type="component" value="Chromosome"/>
</dbReference>
<evidence type="ECO:0000313" key="2">
    <source>
        <dbReference type="EMBL" id="WNY48494.1"/>
    </source>
</evidence>
<protein>
    <submittedName>
        <fullName evidence="2">DUF4065 domain-containing protein</fullName>
    </submittedName>
</protein>
<accession>A0AA96VNU1</accession>